<evidence type="ECO:0000256" key="3">
    <source>
        <dbReference type="ARBA" id="ARBA00022729"/>
    </source>
</evidence>
<evidence type="ECO:0000313" key="8">
    <source>
        <dbReference type="RefSeq" id="XP_005090801.1"/>
    </source>
</evidence>
<protein>
    <submittedName>
        <fullName evidence="8">Uncharacterized protein LOC101844971</fullName>
    </submittedName>
</protein>
<feature type="region of interest" description="Disordered" evidence="5">
    <location>
        <begin position="111"/>
        <end position="265"/>
    </location>
</feature>
<feature type="domain" description="CTCK" evidence="6">
    <location>
        <begin position="283"/>
        <end position="375"/>
    </location>
</feature>
<dbReference type="SMART" id="SM00041">
    <property type="entry name" value="CT"/>
    <property type="match status" value="1"/>
</dbReference>
<feature type="compositionally biased region" description="Low complexity" evidence="5">
    <location>
        <begin position="159"/>
        <end position="174"/>
    </location>
</feature>
<comment type="subcellular location">
    <subcellularLocation>
        <location evidence="1">Secreted</location>
    </subcellularLocation>
</comment>
<reference evidence="8" key="1">
    <citation type="submission" date="2025-08" db="UniProtKB">
        <authorList>
            <consortium name="RefSeq"/>
        </authorList>
    </citation>
    <scope>IDENTIFICATION</scope>
</reference>
<evidence type="ECO:0000256" key="5">
    <source>
        <dbReference type="SAM" id="MobiDB-lite"/>
    </source>
</evidence>
<keyword evidence="4" id="KW-1015">Disulfide bond</keyword>
<name>A0ABM0JCW4_APLCA</name>
<proteinExistence type="predicted"/>
<feature type="compositionally biased region" description="Basic residues" evidence="5">
    <location>
        <begin position="175"/>
        <end position="202"/>
    </location>
</feature>
<dbReference type="Gene3D" id="2.10.90.10">
    <property type="entry name" value="Cystine-knot cytokines"/>
    <property type="match status" value="1"/>
</dbReference>
<evidence type="ECO:0000313" key="7">
    <source>
        <dbReference type="Proteomes" id="UP000694888"/>
    </source>
</evidence>
<gene>
    <name evidence="8" type="primary">LOC101844971</name>
</gene>
<dbReference type="InterPro" id="IPR029034">
    <property type="entry name" value="Cystine-knot_cytokine"/>
</dbReference>
<dbReference type="RefSeq" id="XP_005090801.1">
    <property type="nucleotide sequence ID" value="XM_005090744.3"/>
</dbReference>
<feature type="compositionally biased region" description="Basic residues" evidence="5">
    <location>
        <begin position="252"/>
        <end position="265"/>
    </location>
</feature>
<dbReference type="Proteomes" id="UP000694888">
    <property type="component" value="Unplaced"/>
</dbReference>
<dbReference type="PANTHER" id="PTHR15283">
    <property type="entry name" value="GREMLIN 1"/>
    <property type="match status" value="1"/>
</dbReference>
<evidence type="ECO:0000256" key="4">
    <source>
        <dbReference type="ARBA" id="ARBA00023157"/>
    </source>
</evidence>
<dbReference type="InterPro" id="IPR006207">
    <property type="entry name" value="Cys_knot_C"/>
</dbReference>
<accession>A0ABM0JCW4</accession>
<evidence type="ECO:0000256" key="1">
    <source>
        <dbReference type="ARBA" id="ARBA00004613"/>
    </source>
</evidence>
<evidence type="ECO:0000256" key="2">
    <source>
        <dbReference type="ARBA" id="ARBA00022525"/>
    </source>
</evidence>
<organism evidence="7 8">
    <name type="scientific">Aplysia californica</name>
    <name type="common">California sea hare</name>
    <dbReference type="NCBI Taxonomy" id="6500"/>
    <lineage>
        <taxon>Eukaryota</taxon>
        <taxon>Metazoa</taxon>
        <taxon>Spiralia</taxon>
        <taxon>Lophotrochozoa</taxon>
        <taxon>Mollusca</taxon>
        <taxon>Gastropoda</taxon>
        <taxon>Heterobranchia</taxon>
        <taxon>Euthyneura</taxon>
        <taxon>Tectipleura</taxon>
        <taxon>Aplysiida</taxon>
        <taxon>Aplysioidea</taxon>
        <taxon>Aplysiidae</taxon>
        <taxon>Aplysia</taxon>
    </lineage>
</organism>
<sequence>MSQSELHVHNMVSLRTSLTLAVTFIATVSLVSIDAKRVHVAQRQPQSISNGNIINKNNNNNNPQGYRLQLKYKVTRLNTSASAVVQLPEATTSLSGLRSAIVLSNSKRTFQSLTSQPDRTNNERGAKRIPFSSQKSSHGGLQLPKGLTSSGNDVDGTSRTDSSLSRKSSSLSQRQQRRRQLEKRRRRRRRRKNRRDSRRKSNSRYSNRDRDAKRRKKLRGISKLVFQRLSANSDKGSSRGTQSGSGRGKDSSRRRKGRKKSKNKKIVIAEQVNFPPLKERCKTQPMQQEIRVEGCSAKSIMNNFCYGTCISVYIPEARGTGDGDPSFVSCGFCRPRDVQHISVQLRCRSRNGRVRLERRRVPYVKECRCMAQKVQL</sequence>
<feature type="compositionally biased region" description="Polar residues" evidence="5">
    <location>
        <begin position="147"/>
        <end position="157"/>
    </location>
</feature>
<dbReference type="Pfam" id="PF03045">
    <property type="entry name" value="DAN"/>
    <property type="match status" value="1"/>
</dbReference>
<keyword evidence="3" id="KW-0732">Signal</keyword>
<dbReference type="PANTHER" id="PTHR15283:SF4">
    <property type="entry name" value="BURSICON"/>
    <property type="match status" value="1"/>
</dbReference>
<keyword evidence="2" id="KW-0964">Secreted</keyword>
<dbReference type="GeneID" id="101844971"/>
<evidence type="ECO:0000259" key="6">
    <source>
        <dbReference type="SMART" id="SM00041"/>
    </source>
</evidence>
<dbReference type="InterPro" id="IPR004133">
    <property type="entry name" value="DAN_dom"/>
</dbReference>
<keyword evidence="7" id="KW-1185">Reference proteome</keyword>